<sequence>MAVPFRRQSKGRKRRRRSHYKLKTPTIVVDPQTGEFTLPHRVTPNSGYYKGQLVLAKKVKKED</sequence>
<keyword evidence="2 5" id="KW-0689">Ribosomal protein</keyword>
<gene>
    <name evidence="5 6" type="primary">rpmF</name>
    <name evidence="6" type="ORF">FNV44_02845</name>
</gene>
<dbReference type="SMR" id="A0A553IIH0"/>
<dbReference type="GO" id="GO:0003735">
    <property type="term" value="F:structural constituent of ribosome"/>
    <property type="evidence" value="ECO:0007669"/>
    <property type="project" value="InterPro"/>
</dbReference>
<dbReference type="NCBIfam" id="TIGR01031">
    <property type="entry name" value="rpmF_bact"/>
    <property type="match status" value="1"/>
</dbReference>
<dbReference type="EMBL" id="VKID01000001">
    <property type="protein sequence ID" value="TRX99997.1"/>
    <property type="molecule type" value="Genomic_DNA"/>
</dbReference>
<organism evidence="6 7">
    <name type="scientific">Acholeplasma laidlawii</name>
    <dbReference type="NCBI Taxonomy" id="2148"/>
    <lineage>
        <taxon>Bacteria</taxon>
        <taxon>Bacillati</taxon>
        <taxon>Mycoplasmatota</taxon>
        <taxon>Mollicutes</taxon>
        <taxon>Acholeplasmatales</taxon>
        <taxon>Acholeplasmataceae</taxon>
        <taxon>Acholeplasma</taxon>
    </lineage>
</organism>
<dbReference type="GO" id="GO:0006412">
    <property type="term" value="P:translation"/>
    <property type="evidence" value="ECO:0007669"/>
    <property type="project" value="UniProtKB-UniRule"/>
</dbReference>
<dbReference type="Pfam" id="PF01783">
    <property type="entry name" value="Ribosomal_L32p"/>
    <property type="match status" value="1"/>
</dbReference>
<evidence type="ECO:0000313" key="6">
    <source>
        <dbReference type="EMBL" id="TRX99997.1"/>
    </source>
</evidence>
<dbReference type="GO" id="GO:0015934">
    <property type="term" value="C:large ribosomal subunit"/>
    <property type="evidence" value="ECO:0007669"/>
    <property type="project" value="InterPro"/>
</dbReference>
<evidence type="ECO:0000256" key="5">
    <source>
        <dbReference type="HAMAP-Rule" id="MF_00340"/>
    </source>
</evidence>
<dbReference type="InterPro" id="IPR044957">
    <property type="entry name" value="Ribosomal_bL32_bact"/>
</dbReference>
<dbReference type="PANTHER" id="PTHR35534:SF1">
    <property type="entry name" value="LARGE RIBOSOMAL SUBUNIT PROTEIN BL32"/>
    <property type="match status" value="1"/>
</dbReference>
<proteinExistence type="inferred from homology"/>
<evidence type="ECO:0000256" key="3">
    <source>
        <dbReference type="ARBA" id="ARBA00023274"/>
    </source>
</evidence>
<evidence type="ECO:0000313" key="7">
    <source>
        <dbReference type="Proteomes" id="UP000315938"/>
    </source>
</evidence>
<keyword evidence="3 5" id="KW-0687">Ribonucleoprotein</keyword>
<evidence type="ECO:0000256" key="2">
    <source>
        <dbReference type="ARBA" id="ARBA00022980"/>
    </source>
</evidence>
<dbReference type="InterPro" id="IPR011332">
    <property type="entry name" value="Ribosomal_zn-bd"/>
</dbReference>
<dbReference type="RefSeq" id="WP_012242503.1">
    <property type="nucleotide sequence ID" value="NZ_CP103951.1"/>
</dbReference>
<evidence type="ECO:0000256" key="1">
    <source>
        <dbReference type="ARBA" id="ARBA00008560"/>
    </source>
</evidence>
<accession>A0A553IIH0</accession>
<dbReference type="PANTHER" id="PTHR35534">
    <property type="entry name" value="50S RIBOSOMAL PROTEIN L32"/>
    <property type="match status" value="1"/>
</dbReference>
<dbReference type="HAMAP" id="MF_00340">
    <property type="entry name" value="Ribosomal_bL32"/>
    <property type="match status" value="1"/>
</dbReference>
<evidence type="ECO:0000256" key="4">
    <source>
        <dbReference type="ARBA" id="ARBA00035178"/>
    </source>
</evidence>
<reference evidence="6 7" key="1">
    <citation type="submission" date="2019-07" db="EMBL/GenBank/DDBJ databases">
        <title>Genome sequence of Acholeplasma laidlawii strain with increased resistance to erythromycin.</title>
        <authorList>
            <person name="Medvedeva E.S."/>
            <person name="Baranova N.B."/>
            <person name="Siniagina M.N."/>
            <person name="Mouzykantov A."/>
            <person name="Chernova O.A."/>
            <person name="Chernov V.M."/>
        </authorList>
    </citation>
    <scope>NUCLEOTIDE SEQUENCE [LARGE SCALE GENOMIC DNA]</scope>
    <source>
        <strain evidence="6 7">PG8REry</strain>
    </source>
</reference>
<protein>
    <recommendedName>
        <fullName evidence="4 5">Large ribosomal subunit protein bL32</fullName>
    </recommendedName>
</protein>
<name>A0A553IIH0_ACHLA</name>
<dbReference type="SUPFAM" id="SSF57829">
    <property type="entry name" value="Zn-binding ribosomal proteins"/>
    <property type="match status" value="1"/>
</dbReference>
<dbReference type="AlphaFoldDB" id="A0A553IIH0"/>
<comment type="caution">
    <text evidence="6">The sequence shown here is derived from an EMBL/GenBank/DDBJ whole genome shotgun (WGS) entry which is preliminary data.</text>
</comment>
<comment type="similarity">
    <text evidence="1 5">Belongs to the bacterial ribosomal protein bL32 family.</text>
</comment>
<dbReference type="Proteomes" id="UP000315938">
    <property type="component" value="Unassembled WGS sequence"/>
</dbReference>
<dbReference type="GeneID" id="41338732"/>
<dbReference type="OMA" id="KAKRNMR"/>
<dbReference type="InterPro" id="IPR002677">
    <property type="entry name" value="Ribosomal_bL32"/>
</dbReference>